<accession>A0A438CYI3</accession>
<protein>
    <submittedName>
        <fullName evidence="1">Uncharacterized protein</fullName>
    </submittedName>
</protein>
<comment type="caution">
    <text evidence="1">The sequence shown here is derived from an EMBL/GenBank/DDBJ whole genome shotgun (WGS) entry which is preliminary data.</text>
</comment>
<dbReference type="Proteomes" id="UP000288805">
    <property type="component" value="Unassembled WGS sequence"/>
</dbReference>
<evidence type="ECO:0000313" key="2">
    <source>
        <dbReference type="Proteomes" id="UP000288805"/>
    </source>
</evidence>
<dbReference type="AlphaFoldDB" id="A0A438CYI3"/>
<organism evidence="1 2">
    <name type="scientific">Vitis vinifera</name>
    <name type="common">Grape</name>
    <dbReference type="NCBI Taxonomy" id="29760"/>
    <lineage>
        <taxon>Eukaryota</taxon>
        <taxon>Viridiplantae</taxon>
        <taxon>Streptophyta</taxon>
        <taxon>Embryophyta</taxon>
        <taxon>Tracheophyta</taxon>
        <taxon>Spermatophyta</taxon>
        <taxon>Magnoliopsida</taxon>
        <taxon>eudicotyledons</taxon>
        <taxon>Gunneridae</taxon>
        <taxon>Pentapetalae</taxon>
        <taxon>rosids</taxon>
        <taxon>Vitales</taxon>
        <taxon>Vitaceae</taxon>
        <taxon>Viteae</taxon>
        <taxon>Vitis</taxon>
    </lineage>
</organism>
<evidence type="ECO:0000313" key="1">
    <source>
        <dbReference type="EMBL" id="RVW28269.1"/>
    </source>
</evidence>
<proteinExistence type="predicted"/>
<dbReference type="EMBL" id="QGNW01001904">
    <property type="protein sequence ID" value="RVW28269.1"/>
    <property type="molecule type" value="Genomic_DNA"/>
</dbReference>
<name>A0A438CYI3_VITVI</name>
<reference evidence="1 2" key="1">
    <citation type="journal article" date="2018" name="PLoS Genet.">
        <title>Population sequencing reveals clonal diversity and ancestral inbreeding in the grapevine cultivar Chardonnay.</title>
        <authorList>
            <person name="Roach M.J."/>
            <person name="Johnson D.L."/>
            <person name="Bohlmann J."/>
            <person name="van Vuuren H.J."/>
            <person name="Jones S.J."/>
            <person name="Pretorius I.S."/>
            <person name="Schmidt S.A."/>
            <person name="Borneman A.R."/>
        </authorList>
    </citation>
    <scope>NUCLEOTIDE SEQUENCE [LARGE SCALE GENOMIC DNA]</scope>
    <source>
        <strain evidence="2">cv. Chardonnay</strain>
        <tissue evidence="1">Leaf</tissue>
    </source>
</reference>
<sequence>MSLCEEEDTCHIEEGGSGEGWSSSSLARFSHCLGMPTEGFEEEILYLLRRMKGRIEQKGKEGAGGAGGMGRSVLNFVPVQKLCGWCCVGVHWDYPLRGVRLLGEGGILPRPVSDHFPILLEGGGLKRGPSPFRFENMWLEEGFKDKMKMWWGSLNFTGSSSYILDAKLRALKNILKIWNKEEFGLIEAKKGEALKQVEYWDEKEKYATLNKEDCETRNGARKATSLG</sequence>
<gene>
    <name evidence="1" type="ORF">CK203_083714</name>
</gene>